<dbReference type="PANTHER" id="PTHR30363">
    <property type="entry name" value="HTH-TYPE TRANSCRIPTIONAL REGULATOR SRLR-RELATED"/>
    <property type="match status" value="1"/>
</dbReference>
<organism evidence="5 6">
    <name type="scientific">Couchioplanes caeruleus subsp. caeruleus</name>
    <dbReference type="NCBI Taxonomy" id="56427"/>
    <lineage>
        <taxon>Bacteria</taxon>
        <taxon>Bacillati</taxon>
        <taxon>Actinomycetota</taxon>
        <taxon>Actinomycetes</taxon>
        <taxon>Micromonosporales</taxon>
        <taxon>Micromonosporaceae</taxon>
        <taxon>Couchioplanes</taxon>
    </lineage>
</organism>
<reference evidence="5 6" key="1">
    <citation type="submission" date="2016-09" db="EMBL/GenBank/DDBJ databases">
        <title>Couchioplanes caeruleus draft genome sequence.</title>
        <authorList>
            <person name="Sheehan J."/>
            <person name="Caffrey P."/>
        </authorList>
    </citation>
    <scope>NUCLEOTIDE SEQUENCE [LARGE SCALE GENOMIC DNA]</scope>
    <source>
        <strain evidence="5 6">DSM 43634</strain>
    </source>
</reference>
<dbReference type="Proteomes" id="UP000182486">
    <property type="component" value="Unassembled WGS sequence"/>
</dbReference>
<keyword evidence="6" id="KW-1185">Reference proteome</keyword>
<dbReference type="GO" id="GO:0003677">
    <property type="term" value="F:DNA binding"/>
    <property type="evidence" value="ECO:0007669"/>
    <property type="project" value="UniProtKB-KW"/>
</dbReference>
<dbReference type="Pfam" id="PF08220">
    <property type="entry name" value="HTH_DeoR"/>
    <property type="match status" value="1"/>
</dbReference>
<dbReference type="GO" id="GO:0003700">
    <property type="term" value="F:DNA-binding transcription factor activity"/>
    <property type="evidence" value="ECO:0007669"/>
    <property type="project" value="InterPro"/>
</dbReference>
<gene>
    <name evidence="5" type="ORF">BG844_21965</name>
</gene>
<keyword evidence="2" id="KW-0238">DNA-binding</keyword>
<dbReference type="InterPro" id="IPR050313">
    <property type="entry name" value="Carb_Metab_HTH_regulators"/>
</dbReference>
<sequence>MLAQQRQAAILDRVRAAGGVRVSELAAEYGVSDMTIRRDLESLADRGLLAKVHGGATTVSPGSTHEPGFAAKSVRQRTEKAAMATRAAAMVSPGDAIALSAGTTTAGLAQRLVDVPDLTVVTNSIPVADVFYRAGRPDQTVILTGGTRTPSDALVGPVAVAAIGSLHLDMLFLGVHGMSERTGYTTPNLMEADVNRALVDAAERLVVLADHTKWGTVGISSIVPLHRADVVITDDELDESARAILSEQVRELVVVSGS</sequence>
<dbReference type="InterPro" id="IPR018356">
    <property type="entry name" value="Tscrpt_reg_HTH_DeoR_CS"/>
</dbReference>
<dbReference type="InterPro" id="IPR037171">
    <property type="entry name" value="NagB/RpiA_transferase-like"/>
</dbReference>
<dbReference type="EMBL" id="MEIA01000232">
    <property type="protein sequence ID" value="OJF12196.1"/>
    <property type="molecule type" value="Genomic_DNA"/>
</dbReference>
<dbReference type="PRINTS" id="PR00037">
    <property type="entry name" value="HTHLACR"/>
</dbReference>
<evidence type="ECO:0000313" key="6">
    <source>
        <dbReference type="Proteomes" id="UP000182486"/>
    </source>
</evidence>
<dbReference type="SMART" id="SM01134">
    <property type="entry name" value="DeoRC"/>
    <property type="match status" value="1"/>
</dbReference>
<accession>A0A1K0GMA3</accession>
<evidence type="ECO:0000256" key="3">
    <source>
        <dbReference type="ARBA" id="ARBA00023163"/>
    </source>
</evidence>
<comment type="caution">
    <text evidence="5">The sequence shown here is derived from an EMBL/GenBank/DDBJ whole genome shotgun (WGS) entry which is preliminary data.</text>
</comment>
<keyword evidence="3" id="KW-0804">Transcription</keyword>
<evidence type="ECO:0000313" key="5">
    <source>
        <dbReference type="EMBL" id="OJF12196.1"/>
    </source>
</evidence>
<dbReference type="Pfam" id="PF00455">
    <property type="entry name" value="DeoRC"/>
    <property type="match status" value="1"/>
</dbReference>
<dbReference type="PANTHER" id="PTHR30363:SF44">
    <property type="entry name" value="AGA OPERON TRANSCRIPTIONAL REPRESSOR-RELATED"/>
    <property type="match status" value="1"/>
</dbReference>
<evidence type="ECO:0000259" key="4">
    <source>
        <dbReference type="PROSITE" id="PS51000"/>
    </source>
</evidence>
<proteinExistence type="predicted"/>
<dbReference type="AlphaFoldDB" id="A0A1K0GMA3"/>
<dbReference type="PROSITE" id="PS51000">
    <property type="entry name" value="HTH_DEOR_2"/>
    <property type="match status" value="1"/>
</dbReference>
<dbReference type="Gene3D" id="3.40.50.1360">
    <property type="match status" value="1"/>
</dbReference>
<name>A0A1K0GMA3_9ACTN</name>
<dbReference type="SMART" id="SM00420">
    <property type="entry name" value="HTH_DEOR"/>
    <property type="match status" value="1"/>
</dbReference>
<feature type="domain" description="HTH deoR-type" evidence="4">
    <location>
        <begin position="3"/>
        <end position="58"/>
    </location>
</feature>
<dbReference type="SUPFAM" id="SSF46785">
    <property type="entry name" value="Winged helix' DNA-binding domain"/>
    <property type="match status" value="1"/>
</dbReference>
<keyword evidence="1" id="KW-0805">Transcription regulation</keyword>
<dbReference type="InterPro" id="IPR001034">
    <property type="entry name" value="DeoR_HTH"/>
</dbReference>
<evidence type="ECO:0000256" key="1">
    <source>
        <dbReference type="ARBA" id="ARBA00023015"/>
    </source>
</evidence>
<dbReference type="PROSITE" id="PS00894">
    <property type="entry name" value="HTH_DEOR_1"/>
    <property type="match status" value="1"/>
</dbReference>
<dbReference type="RefSeq" id="WP_071807233.1">
    <property type="nucleotide sequence ID" value="NZ_MEIA01000232.1"/>
</dbReference>
<dbReference type="SUPFAM" id="SSF100950">
    <property type="entry name" value="NagB/RpiA/CoA transferase-like"/>
    <property type="match status" value="1"/>
</dbReference>
<evidence type="ECO:0000256" key="2">
    <source>
        <dbReference type="ARBA" id="ARBA00023125"/>
    </source>
</evidence>
<dbReference type="InterPro" id="IPR036388">
    <property type="entry name" value="WH-like_DNA-bd_sf"/>
</dbReference>
<dbReference type="InterPro" id="IPR014036">
    <property type="entry name" value="DeoR-like_C"/>
</dbReference>
<protein>
    <submittedName>
        <fullName evidence="5">DeoR family transcriptional regulator</fullName>
    </submittedName>
</protein>
<dbReference type="Gene3D" id="1.10.10.10">
    <property type="entry name" value="Winged helix-like DNA-binding domain superfamily/Winged helix DNA-binding domain"/>
    <property type="match status" value="1"/>
</dbReference>
<dbReference type="InterPro" id="IPR036390">
    <property type="entry name" value="WH_DNA-bd_sf"/>
</dbReference>